<feature type="region of interest" description="Disordered" evidence="1">
    <location>
        <begin position="63"/>
        <end position="87"/>
    </location>
</feature>
<keyword evidence="3" id="KW-1185">Reference proteome</keyword>
<dbReference type="AlphaFoldDB" id="A0A9D4M1Q1"/>
<protein>
    <submittedName>
        <fullName evidence="2">Uncharacterized protein</fullName>
    </submittedName>
</protein>
<gene>
    <name evidence="2" type="ORF">DPMN_031132</name>
</gene>
<reference evidence="2" key="1">
    <citation type="journal article" date="2019" name="bioRxiv">
        <title>The Genome of the Zebra Mussel, Dreissena polymorpha: A Resource for Invasive Species Research.</title>
        <authorList>
            <person name="McCartney M.A."/>
            <person name="Auch B."/>
            <person name="Kono T."/>
            <person name="Mallez S."/>
            <person name="Zhang Y."/>
            <person name="Obille A."/>
            <person name="Becker A."/>
            <person name="Abrahante J.E."/>
            <person name="Garbe J."/>
            <person name="Badalamenti J.P."/>
            <person name="Herman A."/>
            <person name="Mangelson H."/>
            <person name="Liachko I."/>
            <person name="Sullivan S."/>
            <person name="Sone E.D."/>
            <person name="Koren S."/>
            <person name="Silverstein K.A.T."/>
            <person name="Beckman K.B."/>
            <person name="Gohl D.M."/>
        </authorList>
    </citation>
    <scope>NUCLEOTIDE SEQUENCE</scope>
    <source>
        <strain evidence="2">Duluth1</strain>
        <tissue evidence="2">Whole animal</tissue>
    </source>
</reference>
<evidence type="ECO:0000313" key="2">
    <source>
        <dbReference type="EMBL" id="KAH3867996.1"/>
    </source>
</evidence>
<sequence length="96" mass="10650">MDPLPADVGDQAACHVGRCPQFKRLKGTWYVRSGKELQGHQHANVLEYASATSVHLSQALMLDPSPQSTLPDSNGRRGPSCPGLEKLPKQRFRWLK</sequence>
<name>A0A9D4M1Q1_DREPO</name>
<evidence type="ECO:0000313" key="3">
    <source>
        <dbReference type="Proteomes" id="UP000828390"/>
    </source>
</evidence>
<organism evidence="2 3">
    <name type="scientific">Dreissena polymorpha</name>
    <name type="common">Zebra mussel</name>
    <name type="synonym">Mytilus polymorpha</name>
    <dbReference type="NCBI Taxonomy" id="45954"/>
    <lineage>
        <taxon>Eukaryota</taxon>
        <taxon>Metazoa</taxon>
        <taxon>Spiralia</taxon>
        <taxon>Lophotrochozoa</taxon>
        <taxon>Mollusca</taxon>
        <taxon>Bivalvia</taxon>
        <taxon>Autobranchia</taxon>
        <taxon>Heteroconchia</taxon>
        <taxon>Euheterodonta</taxon>
        <taxon>Imparidentia</taxon>
        <taxon>Neoheterodontei</taxon>
        <taxon>Myida</taxon>
        <taxon>Dreissenoidea</taxon>
        <taxon>Dreissenidae</taxon>
        <taxon>Dreissena</taxon>
    </lineage>
</organism>
<dbReference type="EMBL" id="JAIWYP010000002">
    <property type="protein sequence ID" value="KAH3867996.1"/>
    <property type="molecule type" value="Genomic_DNA"/>
</dbReference>
<proteinExistence type="predicted"/>
<reference evidence="2" key="2">
    <citation type="submission" date="2020-11" db="EMBL/GenBank/DDBJ databases">
        <authorList>
            <person name="McCartney M.A."/>
            <person name="Auch B."/>
            <person name="Kono T."/>
            <person name="Mallez S."/>
            <person name="Becker A."/>
            <person name="Gohl D.M."/>
            <person name="Silverstein K.A.T."/>
            <person name="Koren S."/>
            <person name="Bechman K.B."/>
            <person name="Herman A."/>
            <person name="Abrahante J.E."/>
            <person name="Garbe J."/>
        </authorList>
    </citation>
    <scope>NUCLEOTIDE SEQUENCE</scope>
    <source>
        <strain evidence="2">Duluth1</strain>
        <tissue evidence="2">Whole animal</tissue>
    </source>
</reference>
<dbReference type="Proteomes" id="UP000828390">
    <property type="component" value="Unassembled WGS sequence"/>
</dbReference>
<accession>A0A9D4M1Q1</accession>
<evidence type="ECO:0000256" key="1">
    <source>
        <dbReference type="SAM" id="MobiDB-lite"/>
    </source>
</evidence>
<comment type="caution">
    <text evidence="2">The sequence shown here is derived from an EMBL/GenBank/DDBJ whole genome shotgun (WGS) entry which is preliminary data.</text>
</comment>